<protein>
    <submittedName>
        <fullName evidence="1">Uncharacterized protein</fullName>
    </submittedName>
</protein>
<proteinExistence type="predicted"/>
<keyword evidence="2" id="KW-1185">Reference proteome</keyword>
<evidence type="ECO:0000313" key="2">
    <source>
        <dbReference type="Proteomes" id="UP001154282"/>
    </source>
</evidence>
<evidence type="ECO:0000313" key="1">
    <source>
        <dbReference type="EMBL" id="CAI0451258.1"/>
    </source>
</evidence>
<dbReference type="Proteomes" id="UP001154282">
    <property type="component" value="Unassembled WGS sequence"/>
</dbReference>
<accession>A0AAV0MYC3</accession>
<dbReference type="EMBL" id="CAMGYJ010000007">
    <property type="protein sequence ID" value="CAI0451258.1"/>
    <property type="molecule type" value="Genomic_DNA"/>
</dbReference>
<reference evidence="1" key="1">
    <citation type="submission" date="2022-08" db="EMBL/GenBank/DDBJ databases">
        <authorList>
            <person name="Gutierrez-Valencia J."/>
        </authorList>
    </citation>
    <scope>NUCLEOTIDE SEQUENCE</scope>
</reference>
<dbReference type="AlphaFoldDB" id="A0AAV0MYC3"/>
<organism evidence="1 2">
    <name type="scientific">Linum tenue</name>
    <dbReference type="NCBI Taxonomy" id="586396"/>
    <lineage>
        <taxon>Eukaryota</taxon>
        <taxon>Viridiplantae</taxon>
        <taxon>Streptophyta</taxon>
        <taxon>Embryophyta</taxon>
        <taxon>Tracheophyta</taxon>
        <taxon>Spermatophyta</taxon>
        <taxon>Magnoliopsida</taxon>
        <taxon>eudicotyledons</taxon>
        <taxon>Gunneridae</taxon>
        <taxon>Pentapetalae</taxon>
        <taxon>rosids</taxon>
        <taxon>fabids</taxon>
        <taxon>Malpighiales</taxon>
        <taxon>Linaceae</taxon>
        <taxon>Linum</taxon>
    </lineage>
</organism>
<comment type="caution">
    <text evidence="1">The sequence shown here is derived from an EMBL/GenBank/DDBJ whole genome shotgun (WGS) entry which is preliminary data.</text>
</comment>
<gene>
    <name evidence="1" type="ORF">LITE_LOCUS30805</name>
</gene>
<name>A0AAV0MYC3_9ROSI</name>
<sequence length="76" mass="8950">MPLRKTIALCSHHTSSRPICTRFPNQRHLSSNLSHFQCCFEYIQQKKKKKLCRIIHSMTTGAFTRARCILYQPVQE</sequence>